<dbReference type="PANTHER" id="PTHR22192:SF17">
    <property type="entry name" value="SPERIOLIN-LIKE PROTEIN"/>
    <property type="match status" value="1"/>
</dbReference>
<evidence type="ECO:0000313" key="4">
    <source>
        <dbReference type="Proteomes" id="UP000838412"/>
    </source>
</evidence>
<proteinExistence type="predicted"/>
<keyword evidence="4" id="KW-1185">Reference proteome</keyword>
<sequence>SADPAPGGRETPPEPGPPDKPADTSGGLSADEEGLVARWTQALVQRMSPAVTRGDRRCQACQTSEGNLADFPPVTRGNRRCQACRTIEENMSDSVLAASPGIGAAAREKGAGRRLSVTEEDMLDRWADRLAERIVSFSQPQVTSTPVKVKYNQRTTRSPDKQDLQTCRADRYERRLAECLADTALPVVPAGEAAQVSPCTPGGSSSRDQHSESPCQMCWEAANDSLAAAQAQIRRVSSGTPSGPGPEVQWAADSTRTPATPGGSRGRCSHSARSCRPGCPGCLRVVGELAFQLDMQILQYVFQRRRLYGVTLRNIADRIREEADKEKTAMEARVRTTVLETRLRHVLGVIEPAGYDWGVHPGLAEDTVNQCGVLKGRLDNRTLESLGYTDPCQLHHMVSSILPPSRVRGVIVLLDSLRALTANLGKPLFSF</sequence>
<dbReference type="InterPro" id="IPR026715">
    <property type="entry name" value="SPATC1"/>
</dbReference>
<organism evidence="3 4">
    <name type="scientific">Branchiostoma lanceolatum</name>
    <name type="common">Common lancelet</name>
    <name type="synonym">Amphioxus lanceolatum</name>
    <dbReference type="NCBI Taxonomy" id="7740"/>
    <lineage>
        <taxon>Eukaryota</taxon>
        <taxon>Metazoa</taxon>
        <taxon>Chordata</taxon>
        <taxon>Cephalochordata</taxon>
        <taxon>Leptocardii</taxon>
        <taxon>Amphioxiformes</taxon>
        <taxon>Branchiostomatidae</taxon>
        <taxon>Branchiostoma</taxon>
    </lineage>
</organism>
<accession>A0A8K0EYK5</accession>
<dbReference type="AlphaFoldDB" id="A0A8K0EYK5"/>
<feature type="region of interest" description="Disordered" evidence="1">
    <location>
        <begin position="234"/>
        <end position="270"/>
    </location>
</feature>
<feature type="region of interest" description="Disordered" evidence="1">
    <location>
        <begin position="1"/>
        <end position="32"/>
    </location>
</feature>
<evidence type="ECO:0000259" key="2">
    <source>
        <dbReference type="Pfam" id="PF15059"/>
    </source>
</evidence>
<evidence type="ECO:0000313" key="3">
    <source>
        <dbReference type="EMBL" id="CAH1270817.1"/>
    </source>
</evidence>
<name>A0A8K0EYK5_BRALA</name>
<dbReference type="OrthoDB" id="6114770at2759"/>
<feature type="non-terminal residue" evidence="3">
    <location>
        <position position="1"/>
    </location>
</feature>
<dbReference type="Proteomes" id="UP000838412">
    <property type="component" value="Chromosome 7"/>
</dbReference>
<gene>
    <name evidence="3" type="primary">SPATC1L</name>
    <name evidence="3" type="ORF">BLAG_LOCUS22996</name>
</gene>
<dbReference type="GO" id="GO:0005813">
    <property type="term" value="C:centrosome"/>
    <property type="evidence" value="ECO:0007669"/>
    <property type="project" value="TreeGrafter"/>
</dbReference>
<feature type="compositionally biased region" description="Low complexity" evidence="1">
    <location>
        <begin position="1"/>
        <end position="10"/>
    </location>
</feature>
<protein>
    <submittedName>
        <fullName evidence="3">SPATC1L protein</fullName>
    </submittedName>
</protein>
<feature type="domain" description="Speriolin C-terminal" evidence="2">
    <location>
        <begin position="285"/>
        <end position="430"/>
    </location>
</feature>
<evidence type="ECO:0000256" key="1">
    <source>
        <dbReference type="SAM" id="MobiDB-lite"/>
    </source>
</evidence>
<dbReference type="InterPro" id="IPR029384">
    <property type="entry name" value="Speriolin_C"/>
</dbReference>
<dbReference type="EMBL" id="OV696692">
    <property type="protein sequence ID" value="CAH1270817.1"/>
    <property type="molecule type" value="Genomic_DNA"/>
</dbReference>
<dbReference type="PANTHER" id="PTHR22192">
    <property type="entry name" value="SPERIOLIN"/>
    <property type="match status" value="1"/>
</dbReference>
<reference evidence="3" key="1">
    <citation type="submission" date="2022-01" db="EMBL/GenBank/DDBJ databases">
        <authorList>
            <person name="Braso-Vives M."/>
        </authorList>
    </citation>
    <scope>NUCLEOTIDE SEQUENCE</scope>
</reference>
<dbReference type="Pfam" id="PF15059">
    <property type="entry name" value="Speriolin_C"/>
    <property type="match status" value="1"/>
</dbReference>
<feature type="region of interest" description="Disordered" evidence="1">
    <location>
        <begin position="193"/>
        <end position="212"/>
    </location>
</feature>